<feature type="repeat" description="PPR" evidence="3">
    <location>
        <begin position="59"/>
        <end position="93"/>
    </location>
</feature>
<dbReference type="PANTHER" id="PTHR47936">
    <property type="entry name" value="PPR_LONG DOMAIN-CONTAINING PROTEIN"/>
    <property type="match status" value="1"/>
</dbReference>
<dbReference type="PROSITE" id="PS51375">
    <property type="entry name" value="PPR"/>
    <property type="match status" value="3"/>
</dbReference>
<evidence type="ECO:0000256" key="1">
    <source>
        <dbReference type="ARBA" id="ARBA00007626"/>
    </source>
</evidence>
<feature type="repeat" description="PPR" evidence="3">
    <location>
        <begin position="165"/>
        <end position="199"/>
    </location>
</feature>
<comment type="caution">
    <text evidence="5">The sequence shown here is derived from an EMBL/GenBank/DDBJ whole genome shotgun (WGS) entry which is preliminary data.</text>
</comment>
<accession>A0AAN9S9M9</accession>
<dbReference type="AlphaFoldDB" id="A0AAN9S9M9"/>
<feature type="region of interest" description="Disordered" evidence="4">
    <location>
        <begin position="1"/>
        <end position="30"/>
    </location>
</feature>
<evidence type="ECO:0000256" key="2">
    <source>
        <dbReference type="ARBA" id="ARBA00022737"/>
    </source>
</evidence>
<evidence type="ECO:0000313" key="5">
    <source>
        <dbReference type="EMBL" id="KAK7391160.1"/>
    </source>
</evidence>
<dbReference type="SUPFAM" id="SSF81901">
    <property type="entry name" value="HCP-like"/>
    <property type="match status" value="1"/>
</dbReference>
<keyword evidence="2" id="KW-0677">Repeat</keyword>
<evidence type="ECO:0008006" key="7">
    <source>
        <dbReference type="Google" id="ProtNLM"/>
    </source>
</evidence>
<dbReference type="GO" id="GO:0010019">
    <property type="term" value="P:chloroplast-nucleus signaling pathway"/>
    <property type="evidence" value="ECO:0007669"/>
    <property type="project" value="TreeGrafter"/>
</dbReference>
<dbReference type="Pfam" id="PF13041">
    <property type="entry name" value="PPR_2"/>
    <property type="match status" value="1"/>
</dbReference>
<comment type="similarity">
    <text evidence="1">Belongs to the PPR family. P subfamily.</text>
</comment>
<protein>
    <recommendedName>
        <fullName evidence="7">Pentatricopeptide repeat-containing protein</fullName>
    </recommendedName>
</protein>
<dbReference type="GO" id="GO:0009507">
    <property type="term" value="C:chloroplast"/>
    <property type="evidence" value="ECO:0007669"/>
    <property type="project" value="TreeGrafter"/>
</dbReference>
<dbReference type="InterPro" id="IPR011990">
    <property type="entry name" value="TPR-like_helical_dom_sf"/>
</dbReference>
<dbReference type="InterPro" id="IPR002885">
    <property type="entry name" value="PPR_rpt"/>
</dbReference>
<evidence type="ECO:0000256" key="4">
    <source>
        <dbReference type="SAM" id="MobiDB-lite"/>
    </source>
</evidence>
<dbReference type="EMBL" id="JAYMYS010000005">
    <property type="protein sequence ID" value="KAK7391160.1"/>
    <property type="molecule type" value="Genomic_DNA"/>
</dbReference>
<dbReference type="GO" id="GO:0031930">
    <property type="term" value="P:mitochondria-nucleus signaling pathway"/>
    <property type="evidence" value="ECO:0007669"/>
    <property type="project" value="TreeGrafter"/>
</dbReference>
<evidence type="ECO:0000256" key="3">
    <source>
        <dbReference type="PROSITE-ProRule" id="PRU00708"/>
    </source>
</evidence>
<proteinExistence type="inferred from homology"/>
<dbReference type="Pfam" id="PF12854">
    <property type="entry name" value="PPR_1"/>
    <property type="match status" value="1"/>
</dbReference>
<gene>
    <name evidence="5" type="ORF">VNO78_19571</name>
</gene>
<feature type="repeat" description="PPR" evidence="3">
    <location>
        <begin position="130"/>
        <end position="164"/>
    </location>
</feature>
<evidence type="ECO:0000313" key="6">
    <source>
        <dbReference type="Proteomes" id="UP001386955"/>
    </source>
</evidence>
<sequence length="205" mass="23192">MEERNQILHPSPDSPSGPLHLVSQQQTQPPPLLSRRHSLLLRFAPNLLTSNTLNALPPYRRTYNILVHGYCRLKWLKDASQVIHLMSKEGGGSNRILLLSTPYYTLCGEKKLEEAYDLIVKARKRGYILDEVTYGTLIIGYFKGHQEDKALKLWEEMKDRGIAPSVVTYNTLIRGLCLSGKTDQAVDTLNELLEKGLALTRLPVI</sequence>
<dbReference type="Proteomes" id="UP001386955">
    <property type="component" value="Unassembled WGS sequence"/>
</dbReference>
<reference evidence="5 6" key="1">
    <citation type="submission" date="2024-01" db="EMBL/GenBank/DDBJ databases">
        <title>The genomes of 5 underutilized Papilionoideae crops provide insights into root nodulation and disease resistanc.</title>
        <authorList>
            <person name="Jiang F."/>
        </authorList>
    </citation>
    <scope>NUCLEOTIDE SEQUENCE [LARGE SCALE GENOMIC DNA]</scope>
    <source>
        <strain evidence="5">DUOXIRENSHENG_FW03</strain>
        <tissue evidence="5">Leaves</tissue>
    </source>
</reference>
<organism evidence="5 6">
    <name type="scientific">Psophocarpus tetragonolobus</name>
    <name type="common">Winged bean</name>
    <name type="synonym">Dolichos tetragonolobus</name>
    <dbReference type="NCBI Taxonomy" id="3891"/>
    <lineage>
        <taxon>Eukaryota</taxon>
        <taxon>Viridiplantae</taxon>
        <taxon>Streptophyta</taxon>
        <taxon>Embryophyta</taxon>
        <taxon>Tracheophyta</taxon>
        <taxon>Spermatophyta</taxon>
        <taxon>Magnoliopsida</taxon>
        <taxon>eudicotyledons</taxon>
        <taxon>Gunneridae</taxon>
        <taxon>Pentapetalae</taxon>
        <taxon>rosids</taxon>
        <taxon>fabids</taxon>
        <taxon>Fabales</taxon>
        <taxon>Fabaceae</taxon>
        <taxon>Papilionoideae</taxon>
        <taxon>50 kb inversion clade</taxon>
        <taxon>NPAAA clade</taxon>
        <taxon>indigoferoid/millettioid clade</taxon>
        <taxon>Phaseoleae</taxon>
        <taxon>Psophocarpus</taxon>
    </lineage>
</organism>
<keyword evidence="6" id="KW-1185">Reference proteome</keyword>
<dbReference type="NCBIfam" id="TIGR00756">
    <property type="entry name" value="PPR"/>
    <property type="match status" value="3"/>
</dbReference>
<dbReference type="Gene3D" id="1.25.40.10">
    <property type="entry name" value="Tetratricopeptide repeat domain"/>
    <property type="match status" value="1"/>
</dbReference>
<name>A0AAN9S9M9_PSOTE</name>
<dbReference type="PANTHER" id="PTHR47936:SF1">
    <property type="entry name" value="PENTATRICOPEPTIDE REPEAT-CONTAINING PROTEIN GUN1, CHLOROPLASTIC"/>
    <property type="match status" value="1"/>
</dbReference>